<feature type="transmembrane region" description="Helical" evidence="1">
    <location>
        <begin position="243"/>
        <end position="262"/>
    </location>
</feature>
<keyword evidence="1" id="KW-1133">Transmembrane helix</keyword>
<accession>A0ABQ8MJI3</accession>
<feature type="chain" id="PRO_5045948301" evidence="2">
    <location>
        <begin position="20"/>
        <end position="566"/>
    </location>
</feature>
<evidence type="ECO:0000313" key="3">
    <source>
        <dbReference type="EMBL" id="KAI2662336.1"/>
    </source>
</evidence>
<evidence type="ECO:0000256" key="1">
    <source>
        <dbReference type="SAM" id="Phobius"/>
    </source>
</evidence>
<name>A0ABQ8MJI3_LABRO</name>
<keyword evidence="1" id="KW-0812">Transmembrane</keyword>
<keyword evidence="1" id="KW-0472">Membrane</keyword>
<feature type="signal peptide" evidence="2">
    <location>
        <begin position="1"/>
        <end position="19"/>
    </location>
</feature>
<proteinExistence type="predicted"/>
<dbReference type="EMBL" id="JACTAM010000007">
    <property type="protein sequence ID" value="KAI2662336.1"/>
    <property type="molecule type" value="Genomic_DNA"/>
</dbReference>
<keyword evidence="4" id="KW-1185">Reference proteome</keyword>
<comment type="caution">
    <text evidence="3">The sequence shown here is derived from an EMBL/GenBank/DDBJ whole genome shotgun (WGS) entry which is preliminary data.</text>
</comment>
<dbReference type="CDD" id="cd09275">
    <property type="entry name" value="RNase_HI_RT_DIRS1"/>
    <property type="match status" value="1"/>
</dbReference>
<dbReference type="PANTHER" id="PTHR35617:SF3">
    <property type="entry name" value="CORE-BINDING (CB) DOMAIN-CONTAINING PROTEIN"/>
    <property type="match status" value="1"/>
</dbReference>
<evidence type="ECO:0000313" key="4">
    <source>
        <dbReference type="Proteomes" id="UP000830375"/>
    </source>
</evidence>
<keyword evidence="2" id="KW-0732">Signal</keyword>
<organism evidence="3 4">
    <name type="scientific">Labeo rohita</name>
    <name type="common">Indian major carp</name>
    <name type="synonym">Cyprinus rohita</name>
    <dbReference type="NCBI Taxonomy" id="84645"/>
    <lineage>
        <taxon>Eukaryota</taxon>
        <taxon>Metazoa</taxon>
        <taxon>Chordata</taxon>
        <taxon>Craniata</taxon>
        <taxon>Vertebrata</taxon>
        <taxon>Euteleostomi</taxon>
        <taxon>Actinopterygii</taxon>
        <taxon>Neopterygii</taxon>
        <taxon>Teleostei</taxon>
        <taxon>Ostariophysi</taxon>
        <taxon>Cypriniformes</taxon>
        <taxon>Cyprinidae</taxon>
        <taxon>Labeoninae</taxon>
        <taxon>Labeonini</taxon>
        <taxon>Labeo</taxon>
    </lineage>
</organism>
<evidence type="ECO:0000256" key="2">
    <source>
        <dbReference type="SAM" id="SignalP"/>
    </source>
</evidence>
<sequence length="566" mass="62137">MLALMIIIIHSFRVGRVWATPSGADCSRCDSKALQPFLRLQAPCSILGADGSVFAVIIVVNTGLVQIGSRARTCTGHSAACRLTQSRSLSPSRTSVDGTGCVPGNGLQKEGGLDGCFQLSLGSAVRWHTCFRPLVEKGSHLRISCLEMLAVWLGLNTFVPDLRGHHVLFRSDSMMTGPPLSGEQNNMAPPVCMLRWPHQGLPVMKQSLSKWLVDAIMLAYSSLCLTCPMEVRAHSTRGVASSWAWFSCVFIAVICAAAGWASPFTFARFYNMDVPGLQARASSEAVEIPWDEYLGWADRCEFGPIVSCGFPCKILSPYEPLCPMEKQNIMGRVARDQAVLPEEKSVSQHQGHAVIPTCLGHVEEALVPVSGPDARRSLSPCNGCVSHRLGSGHEWPPCPWSVVWLPSHVAHQLPGDAGRVSGKHFLPDLIDHDVLVCTHNTALVYHVNHQGDLRSRPLYKLAHQILVWSQDKLLSLRAVHVPGHLIMGADILSRQGPRPGEWILHPEMVKQVWRVFSQAQVDLFATQKTSQCPLWFSLTHPAPPTPLWVAPQWVGTPWLHVSSVVR</sequence>
<reference evidence="3 4" key="1">
    <citation type="submission" date="2022-01" db="EMBL/GenBank/DDBJ databases">
        <title>A high-quality chromosome-level genome assembly of rohu carp, Labeo rohita.</title>
        <authorList>
            <person name="Arick M.A. II"/>
            <person name="Hsu C.-Y."/>
            <person name="Magbanua Z."/>
            <person name="Pechanova O."/>
            <person name="Grover C."/>
            <person name="Miller E."/>
            <person name="Thrash A."/>
            <person name="Ezzel L."/>
            <person name="Alam S."/>
            <person name="Benzie J."/>
            <person name="Hamilton M."/>
            <person name="Karsi A."/>
            <person name="Lawrence M.L."/>
            <person name="Peterson D.G."/>
        </authorList>
    </citation>
    <scope>NUCLEOTIDE SEQUENCE [LARGE SCALE GENOMIC DNA]</scope>
    <source>
        <strain evidence="4">BAU-BD-2019</strain>
        <tissue evidence="3">Blood</tissue>
    </source>
</reference>
<protein>
    <submittedName>
        <fullName evidence="3">Replication factor C small subunit</fullName>
    </submittedName>
</protein>
<dbReference type="Proteomes" id="UP000830375">
    <property type="component" value="Unassembled WGS sequence"/>
</dbReference>
<dbReference type="PANTHER" id="PTHR35617">
    <property type="entry name" value="PHAGE_INTEGRASE DOMAIN-CONTAINING PROTEIN"/>
    <property type="match status" value="1"/>
</dbReference>
<gene>
    <name evidence="3" type="ORF">H4Q32_001162</name>
</gene>